<dbReference type="InterPro" id="IPR011600">
    <property type="entry name" value="Pept_C14_caspase"/>
</dbReference>
<dbReference type="InterPro" id="IPR050452">
    <property type="entry name" value="Metacaspase"/>
</dbReference>
<evidence type="ECO:0000259" key="2">
    <source>
        <dbReference type="Pfam" id="PF00656"/>
    </source>
</evidence>
<feature type="domain" description="Peptidase C14 caspase" evidence="2">
    <location>
        <begin position="130"/>
        <end position="261"/>
    </location>
</feature>
<dbReference type="PANTHER" id="PTHR48104:SF30">
    <property type="entry name" value="METACASPASE-1"/>
    <property type="match status" value="1"/>
</dbReference>
<sequence length="281" mass="31191">MLNYLCRSCGLLGFGLNNDQKRLVLCIAAESPDSDDDEETSPPPTGFWANVSSFASTFVGGSDKGGLCTQSLLAVLRAGDWRSVDAGDLHRKMGSLLNRQSRRAGVMVRSSVNLQGRNLGSIWRSEDEDRRRALLVGFCYSADLQLSGSWNDVADMQSWLQSEGLFSSSEIRVVTDRGNDEKLTREKILEHLQWLLQGEEGEEDSEQAFQLFFHFSGHGDGRQLLPADHQSGHISEYEISSMIHDLLPSNATLTCVFDCCDSLWMLHSLLRYQSESGTTAS</sequence>
<evidence type="ECO:0000313" key="4">
    <source>
        <dbReference type="Proteomes" id="UP001642484"/>
    </source>
</evidence>
<keyword evidence="4" id="KW-1185">Reference proteome</keyword>
<dbReference type="EMBL" id="CAXAMN010026717">
    <property type="protein sequence ID" value="CAK9105345.1"/>
    <property type="molecule type" value="Genomic_DNA"/>
</dbReference>
<comment type="similarity">
    <text evidence="1">Belongs to the peptidase C14B family.</text>
</comment>
<dbReference type="Pfam" id="PF00656">
    <property type="entry name" value="Peptidase_C14"/>
    <property type="match status" value="1"/>
</dbReference>
<protein>
    <recommendedName>
        <fullName evidence="2">Peptidase C14 caspase domain-containing protein</fullName>
    </recommendedName>
</protein>
<organism evidence="3 4">
    <name type="scientific">Durusdinium trenchii</name>
    <dbReference type="NCBI Taxonomy" id="1381693"/>
    <lineage>
        <taxon>Eukaryota</taxon>
        <taxon>Sar</taxon>
        <taxon>Alveolata</taxon>
        <taxon>Dinophyceae</taxon>
        <taxon>Suessiales</taxon>
        <taxon>Symbiodiniaceae</taxon>
        <taxon>Durusdinium</taxon>
    </lineage>
</organism>
<evidence type="ECO:0000256" key="1">
    <source>
        <dbReference type="ARBA" id="ARBA00009005"/>
    </source>
</evidence>
<dbReference type="PANTHER" id="PTHR48104">
    <property type="entry name" value="METACASPASE-4"/>
    <property type="match status" value="1"/>
</dbReference>
<evidence type="ECO:0000313" key="3">
    <source>
        <dbReference type="EMBL" id="CAK9105345.1"/>
    </source>
</evidence>
<dbReference type="SUPFAM" id="SSF52129">
    <property type="entry name" value="Caspase-like"/>
    <property type="match status" value="1"/>
</dbReference>
<comment type="caution">
    <text evidence="3">The sequence shown here is derived from an EMBL/GenBank/DDBJ whole genome shotgun (WGS) entry which is preliminary data.</text>
</comment>
<proteinExistence type="inferred from homology"/>
<gene>
    <name evidence="3" type="ORF">CCMP2556_LOCUS49305</name>
</gene>
<reference evidence="3 4" key="1">
    <citation type="submission" date="2024-02" db="EMBL/GenBank/DDBJ databases">
        <authorList>
            <person name="Chen Y."/>
            <person name="Shah S."/>
            <person name="Dougan E. K."/>
            <person name="Thang M."/>
            <person name="Chan C."/>
        </authorList>
    </citation>
    <scope>NUCLEOTIDE SEQUENCE [LARGE SCALE GENOMIC DNA]</scope>
</reference>
<dbReference type="InterPro" id="IPR029030">
    <property type="entry name" value="Caspase-like_dom_sf"/>
</dbReference>
<dbReference type="Proteomes" id="UP001642484">
    <property type="component" value="Unassembled WGS sequence"/>
</dbReference>
<name>A0ABP0RXI0_9DINO</name>
<dbReference type="Gene3D" id="3.40.50.12660">
    <property type="match status" value="1"/>
</dbReference>
<accession>A0ABP0RXI0</accession>